<name>A0ABM8ER34_9BACT</name>
<accession>A0ABM8ER34</accession>
<sequence>MPRRKLKIISIAALVAACFAGYFGFREYSERKFDHTPRMVKFFKANRANLEELAKMATTEPKILRVDLVQQHPSGTLVTYANLHRITI</sequence>
<evidence type="ECO:0000313" key="2">
    <source>
        <dbReference type="Proteomes" id="UP001317705"/>
    </source>
</evidence>
<protein>
    <submittedName>
        <fullName evidence="1">Uncharacterized protein</fullName>
    </submittedName>
</protein>
<organism evidence="1 2">
    <name type="scientific">Geotalea uraniireducens</name>
    <dbReference type="NCBI Taxonomy" id="351604"/>
    <lineage>
        <taxon>Bacteria</taxon>
        <taxon>Pseudomonadati</taxon>
        <taxon>Thermodesulfobacteriota</taxon>
        <taxon>Desulfuromonadia</taxon>
        <taxon>Geobacterales</taxon>
        <taxon>Geobacteraceae</taxon>
        <taxon>Geotalea</taxon>
    </lineage>
</organism>
<proteinExistence type="predicted"/>
<dbReference type="PROSITE" id="PS51257">
    <property type="entry name" value="PROKAR_LIPOPROTEIN"/>
    <property type="match status" value="1"/>
</dbReference>
<reference evidence="1 2" key="1">
    <citation type="submission" date="2022-12" db="EMBL/GenBank/DDBJ databases">
        <title>Polyphasic characterization of Geotalea uranireducens NIT-SL11 newly isolated from a complex of sewage sludge and microbially reduced graphene oxide.</title>
        <authorList>
            <person name="Xie L."/>
            <person name="Yoshida N."/>
            <person name="Meng L."/>
        </authorList>
    </citation>
    <scope>NUCLEOTIDE SEQUENCE [LARGE SCALE GENOMIC DNA]</scope>
    <source>
        <strain evidence="1 2">NIT-SL11</strain>
    </source>
</reference>
<evidence type="ECO:0000313" key="1">
    <source>
        <dbReference type="EMBL" id="BDV44564.1"/>
    </source>
</evidence>
<gene>
    <name evidence="1" type="ORF">GURASL_34870</name>
</gene>
<dbReference type="EMBL" id="AP027151">
    <property type="protein sequence ID" value="BDV44564.1"/>
    <property type="molecule type" value="Genomic_DNA"/>
</dbReference>
<keyword evidence="2" id="KW-1185">Reference proteome</keyword>
<dbReference type="Proteomes" id="UP001317705">
    <property type="component" value="Chromosome"/>
</dbReference>